<protein>
    <submittedName>
        <fullName evidence="3">Minor capsid component</fullName>
    </submittedName>
</protein>
<evidence type="ECO:0000313" key="3">
    <source>
        <dbReference type="EMBL" id="DAD69694.1"/>
    </source>
</evidence>
<dbReference type="EMBL" id="BK015854">
    <property type="protein sequence ID" value="DAD69694.1"/>
    <property type="molecule type" value="Genomic_DNA"/>
</dbReference>
<name>A0A8S5LI74_9CAUD</name>
<evidence type="ECO:0000259" key="2">
    <source>
        <dbReference type="Pfam" id="PF18798"/>
    </source>
</evidence>
<dbReference type="InterPro" id="IPR040824">
    <property type="entry name" value="LPD3"/>
</dbReference>
<reference evidence="3" key="1">
    <citation type="journal article" date="2021" name="Proc. Natl. Acad. Sci. U.S.A.">
        <title>A Catalog of Tens of Thousands of Viruses from Human Metagenomes Reveals Hidden Associations with Chronic Diseases.</title>
        <authorList>
            <person name="Tisza M.J."/>
            <person name="Buck C.B."/>
        </authorList>
    </citation>
    <scope>NUCLEOTIDE SEQUENCE</scope>
    <source>
        <strain evidence="3">CtFCq8</strain>
    </source>
</reference>
<dbReference type="Pfam" id="PF18798">
    <property type="entry name" value="LPD3"/>
    <property type="match status" value="1"/>
</dbReference>
<feature type="domain" description="Phage head morphogenesis" evidence="1">
    <location>
        <begin position="103"/>
        <end position="175"/>
    </location>
</feature>
<dbReference type="InterPro" id="IPR006528">
    <property type="entry name" value="Phage_head_morphogenesis_dom"/>
</dbReference>
<sequence>MRAARYVYRKGHFERKMLRDAPIVAAIRETYECLQPSLDHISHSTPQVVRDALDNNAFIFSGFKTYHTMRELGLSLTKDDGSIKPFAEFSEEVRAIHDRYNVRYLESEYDHAVGSALMADRWHSSAPKSILEYRTAGDGKVRPAHEALDRTCLPKEDKFWQDYFPPNGWGCRCDAVEVLPETPLSDPRSAWERGDAAIRANKQELFRGNPGRDLLLFPDKHPYYGKRGISHCDITKGEKGDECAVLGEVIKAKEGAKKISLTPEQKEHRKEIRQIARERFAGMTVENGVQIEITTTGIKEFLNQPHEHFFAKNELVLDLPNVIRRAKYLGAYEDEGEKEWVVQTHLFETEIEGEKSWIIALENRQGEILLHSISDSPHVALKKR</sequence>
<feature type="domain" description="Large polyvalent protein-associated" evidence="2">
    <location>
        <begin position="264"/>
        <end position="368"/>
    </location>
</feature>
<organism evidence="3">
    <name type="scientific">Myoviridae sp. ctFCq8</name>
    <dbReference type="NCBI Taxonomy" id="2827605"/>
    <lineage>
        <taxon>Viruses</taxon>
        <taxon>Duplodnaviria</taxon>
        <taxon>Heunggongvirae</taxon>
        <taxon>Uroviricota</taxon>
        <taxon>Caudoviricetes</taxon>
    </lineage>
</organism>
<proteinExistence type="predicted"/>
<evidence type="ECO:0000259" key="1">
    <source>
        <dbReference type="Pfam" id="PF04233"/>
    </source>
</evidence>
<accession>A0A8S5LI74</accession>
<dbReference type="Pfam" id="PF04233">
    <property type="entry name" value="Phage_Mu_F"/>
    <property type="match status" value="1"/>
</dbReference>